<dbReference type="EMBL" id="JXEA01000240">
    <property type="protein sequence ID" value="OLG87988.1"/>
    <property type="molecule type" value="Genomic_DNA"/>
</dbReference>
<proteinExistence type="predicted"/>
<dbReference type="AlphaFoldDB" id="A0A854CIN5"/>
<reference evidence="1" key="1">
    <citation type="submission" date="2015-01" db="EMBL/GenBank/DDBJ databases">
        <title>Population genomics of rice bacterial leaf blight strains from India.</title>
        <authorList>
            <person name="Midha S."/>
            <person name="Anil M.G."/>
            <person name="Mishra D."/>
            <person name="Brahma K."/>
            <person name="Laha G.S."/>
            <person name="Sundaram R.M."/>
            <person name="Sonti R.V."/>
            <person name="Patil P.B."/>
        </authorList>
    </citation>
    <scope>NUCLEOTIDE SEQUENCE</scope>
    <source>
        <strain evidence="1">BXO512</strain>
    </source>
</reference>
<protein>
    <submittedName>
        <fullName evidence="1">Uncharacterized protein</fullName>
    </submittedName>
</protein>
<accession>A0A854CIN5</accession>
<name>A0A854CIN5_XANOO</name>
<organism evidence="1">
    <name type="scientific">Xanthomonas oryzae pv. oryzae</name>
    <dbReference type="NCBI Taxonomy" id="64187"/>
    <lineage>
        <taxon>Bacteria</taxon>
        <taxon>Pseudomonadati</taxon>
        <taxon>Pseudomonadota</taxon>
        <taxon>Gammaproteobacteria</taxon>
        <taxon>Lysobacterales</taxon>
        <taxon>Lysobacteraceae</taxon>
        <taxon>Xanthomonas</taxon>
    </lineage>
</organism>
<sequence length="72" mass="8077">MHSTPASAQYAETILRWVRGVQPSPRALAAQGVCIHRLEVCAVLACTPSRRFTRFDYFLTLPRCTLPACSRK</sequence>
<evidence type="ECO:0000313" key="1">
    <source>
        <dbReference type="EMBL" id="OLG87988.1"/>
    </source>
</evidence>
<gene>
    <name evidence="1" type="ORF">BXO512_16755</name>
</gene>
<comment type="caution">
    <text evidence="1">The sequence shown here is derived from an EMBL/GenBank/DDBJ whole genome shotgun (WGS) entry which is preliminary data.</text>
</comment>